<evidence type="ECO:0000259" key="5">
    <source>
        <dbReference type="PROSITE" id="PS50865"/>
    </source>
</evidence>
<name>A0ABP1CRT7_9APHY</name>
<protein>
    <recommendedName>
        <fullName evidence="5">MYND-type domain-containing protein</fullName>
    </recommendedName>
</protein>
<dbReference type="InterPro" id="IPR002893">
    <property type="entry name" value="Znf_MYND"/>
</dbReference>
<dbReference type="Gene3D" id="6.10.140.2220">
    <property type="match status" value="1"/>
</dbReference>
<accession>A0ABP1CRT7</accession>
<dbReference type="EMBL" id="OZ037944">
    <property type="protein sequence ID" value="CAL1697239.1"/>
    <property type="molecule type" value="Genomic_DNA"/>
</dbReference>
<dbReference type="PROSITE" id="PS50865">
    <property type="entry name" value="ZF_MYND_2"/>
    <property type="match status" value="1"/>
</dbReference>
<keyword evidence="2 4" id="KW-0863">Zinc-finger</keyword>
<proteinExistence type="predicted"/>
<dbReference type="Proteomes" id="UP001497453">
    <property type="component" value="Chromosome 1"/>
</dbReference>
<organism evidence="6 7">
    <name type="scientific">Somion occarium</name>
    <dbReference type="NCBI Taxonomy" id="3059160"/>
    <lineage>
        <taxon>Eukaryota</taxon>
        <taxon>Fungi</taxon>
        <taxon>Dikarya</taxon>
        <taxon>Basidiomycota</taxon>
        <taxon>Agaricomycotina</taxon>
        <taxon>Agaricomycetes</taxon>
        <taxon>Polyporales</taxon>
        <taxon>Cerrenaceae</taxon>
        <taxon>Somion</taxon>
    </lineage>
</organism>
<evidence type="ECO:0000313" key="6">
    <source>
        <dbReference type="EMBL" id="CAL1697239.1"/>
    </source>
</evidence>
<evidence type="ECO:0000256" key="3">
    <source>
        <dbReference type="ARBA" id="ARBA00022833"/>
    </source>
</evidence>
<keyword evidence="1" id="KW-0479">Metal-binding</keyword>
<feature type="domain" description="MYND-type" evidence="5">
    <location>
        <begin position="63"/>
        <end position="96"/>
    </location>
</feature>
<gene>
    <name evidence="6" type="ORF">GFSPODELE1_LOCUS1558</name>
</gene>
<dbReference type="SUPFAM" id="SSF144232">
    <property type="entry name" value="HIT/MYND zinc finger-like"/>
    <property type="match status" value="1"/>
</dbReference>
<evidence type="ECO:0000256" key="4">
    <source>
        <dbReference type="PROSITE-ProRule" id="PRU00134"/>
    </source>
</evidence>
<evidence type="ECO:0000256" key="2">
    <source>
        <dbReference type="ARBA" id="ARBA00022771"/>
    </source>
</evidence>
<evidence type="ECO:0000313" key="7">
    <source>
        <dbReference type="Proteomes" id="UP001497453"/>
    </source>
</evidence>
<dbReference type="Pfam" id="PF01753">
    <property type="entry name" value="zf-MYND"/>
    <property type="match status" value="1"/>
</dbReference>
<keyword evidence="3" id="KW-0862">Zinc</keyword>
<keyword evidence="7" id="KW-1185">Reference proteome</keyword>
<reference evidence="7" key="1">
    <citation type="submission" date="2024-04" db="EMBL/GenBank/DDBJ databases">
        <authorList>
            <person name="Shaw F."/>
            <person name="Minotto A."/>
        </authorList>
    </citation>
    <scope>NUCLEOTIDE SEQUENCE [LARGE SCALE GENOMIC DNA]</scope>
</reference>
<evidence type="ECO:0000256" key="1">
    <source>
        <dbReference type="ARBA" id="ARBA00022723"/>
    </source>
</evidence>
<sequence>MHLVTPSTLRVYIHNICDSGIGPCSEQLRVAYIRMQVENCSEPNFPPREPPAIEGQYPLAASCVKCKREETARRDLQRCSKCKVTRYCGIQCQAED</sequence>